<evidence type="ECO:0000256" key="1">
    <source>
        <dbReference type="ARBA" id="ARBA00022801"/>
    </source>
</evidence>
<sequence>MPQEIAERLLACRQPSEPTLSPDGERYAFVVADPTKPKGGRLRSALYVGHLDGPPAEPIPGEGRDLLPTWSPTGRLLAFGSDRAGAGTTLYLWDGDVRPVGALPGDVEAIAWSDDERQLLVLVAQPGTDRAGGQGATRIGDETTDPRVYRPRQAWRRIYRVDLASGAAEAVSPEGVNVWEFGGTGTEVLAVVSPDPSENAWYSATLALLDLGQGTARTVHESDWQLQAPTLSPDGTTAAFVEGYMSDRGQGLGEPMLLDLATGETTAIAKDKDIQRLSFQPDGRLFYVGQSHLHTTCGLIASDGTVEELFNGPATLGFTHVHHAAISAGGSRVLASVQAPGRPPELCLLEDGSWQPFTTINEGLDLPKPRVETATWPTDDGTVIEGILMLPPTPTDEPLPLVVYAHGGPNNAWTLTYLAGYKGLGNALALAGYAVLFPNQRGSTGRGQAFTRAHLGDYGPMDLRDVVAGIDHLADAGRIDRERVGIVGGSAGGFLAAWAATAGSEHFAAAVPISSVSNWVSFHNTSNIPRLTEIEFGSDAYDATGNHVKLSPIMHARGATTPTLILHGELDLCTPLGQAQELYQALTSEGCEAELVVYPREGHGFAEHEHFLDYFDRVRGWFDTHLKGAGSGRTS</sequence>
<dbReference type="Gene3D" id="3.40.50.1820">
    <property type="entry name" value="alpha/beta hydrolase"/>
    <property type="match status" value="1"/>
</dbReference>
<dbReference type="Gene3D" id="2.120.10.30">
    <property type="entry name" value="TolB, C-terminal domain"/>
    <property type="match status" value="2"/>
</dbReference>
<evidence type="ECO:0000313" key="4">
    <source>
        <dbReference type="EMBL" id="MFC3764859.1"/>
    </source>
</evidence>
<dbReference type="SUPFAM" id="SSF82171">
    <property type="entry name" value="DPP6 N-terminal domain-like"/>
    <property type="match status" value="1"/>
</dbReference>
<accession>A0ABV7YLK1</accession>
<keyword evidence="5" id="KW-1185">Reference proteome</keyword>
<dbReference type="Proteomes" id="UP001595699">
    <property type="component" value="Unassembled WGS sequence"/>
</dbReference>
<protein>
    <submittedName>
        <fullName evidence="4">S9 family peptidase</fullName>
    </submittedName>
</protein>
<dbReference type="InterPro" id="IPR011659">
    <property type="entry name" value="WD40"/>
</dbReference>
<gene>
    <name evidence="4" type="ORF">ACFOUW_28745</name>
</gene>
<dbReference type="Pfam" id="PF07676">
    <property type="entry name" value="PD40"/>
    <property type="match status" value="1"/>
</dbReference>
<feature type="domain" description="Peptidase S9 prolyl oligopeptidase catalytic" evidence="3">
    <location>
        <begin position="428"/>
        <end position="628"/>
    </location>
</feature>
<keyword evidence="2" id="KW-0645">Protease</keyword>
<dbReference type="RefSeq" id="WP_205117630.1">
    <property type="nucleotide sequence ID" value="NZ_JAFBCM010000001.1"/>
</dbReference>
<name>A0ABV7YLK1_9ACTN</name>
<evidence type="ECO:0000259" key="3">
    <source>
        <dbReference type="Pfam" id="PF00326"/>
    </source>
</evidence>
<evidence type="ECO:0000256" key="2">
    <source>
        <dbReference type="ARBA" id="ARBA00022825"/>
    </source>
</evidence>
<dbReference type="EMBL" id="JBHRZH010000034">
    <property type="protein sequence ID" value="MFC3764859.1"/>
    <property type="molecule type" value="Genomic_DNA"/>
</dbReference>
<organism evidence="4 5">
    <name type="scientific">Tenggerimyces flavus</name>
    <dbReference type="NCBI Taxonomy" id="1708749"/>
    <lineage>
        <taxon>Bacteria</taxon>
        <taxon>Bacillati</taxon>
        <taxon>Actinomycetota</taxon>
        <taxon>Actinomycetes</taxon>
        <taxon>Propionibacteriales</taxon>
        <taxon>Nocardioidaceae</taxon>
        <taxon>Tenggerimyces</taxon>
    </lineage>
</organism>
<reference evidence="5" key="1">
    <citation type="journal article" date="2019" name="Int. J. Syst. Evol. Microbiol.">
        <title>The Global Catalogue of Microorganisms (GCM) 10K type strain sequencing project: providing services to taxonomists for standard genome sequencing and annotation.</title>
        <authorList>
            <consortium name="The Broad Institute Genomics Platform"/>
            <consortium name="The Broad Institute Genome Sequencing Center for Infectious Disease"/>
            <person name="Wu L."/>
            <person name="Ma J."/>
        </authorList>
    </citation>
    <scope>NUCLEOTIDE SEQUENCE [LARGE SCALE GENOMIC DNA]</scope>
    <source>
        <strain evidence="5">CGMCC 4.7241</strain>
    </source>
</reference>
<dbReference type="SUPFAM" id="SSF53474">
    <property type="entry name" value="alpha/beta-Hydrolases"/>
    <property type="match status" value="1"/>
</dbReference>
<dbReference type="PANTHER" id="PTHR42776:SF4">
    <property type="entry name" value="ACYLAMINO-ACID-RELEASING ENZYME"/>
    <property type="match status" value="1"/>
</dbReference>
<proteinExistence type="predicted"/>
<dbReference type="InterPro" id="IPR029058">
    <property type="entry name" value="AB_hydrolase_fold"/>
</dbReference>
<dbReference type="PANTHER" id="PTHR42776">
    <property type="entry name" value="SERINE PEPTIDASE S9 FAMILY MEMBER"/>
    <property type="match status" value="1"/>
</dbReference>
<comment type="caution">
    <text evidence="4">The sequence shown here is derived from an EMBL/GenBank/DDBJ whole genome shotgun (WGS) entry which is preliminary data.</text>
</comment>
<dbReference type="Pfam" id="PF00326">
    <property type="entry name" value="Peptidase_S9"/>
    <property type="match status" value="1"/>
</dbReference>
<dbReference type="InterPro" id="IPR001375">
    <property type="entry name" value="Peptidase_S9_cat"/>
</dbReference>
<keyword evidence="1" id="KW-0378">Hydrolase</keyword>
<keyword evidence="2" id="KW-0720">Serine protease</keyword>
<evidence type="ECO:0000313" key="5">
    <source>
        <dbReference type="Proteomes" id="UP001595699"/>
    </source>
</evidence>
<dbReference type="InterPro" id="IPR011042">
    <property type="entry name" value="6-blade_b-propeller_TolB-like"/>
</dbReference>